<dbReference type="Proteomes" id="UP001591681">
    <property type="component" value="Unassembled WGS sequence"/>
</dbReference>
<protein>
    <recommendedName>
        <fullName evidence="3">DUF4430 domain-containing protein</fullName>
    </recommendedName>
</protein>
<dbReference type="Gene3D" id="2.170.130.30">
    <property type="match status" value="1"/>
</dbReference>
<dbReference type="InterPro" id="IPR051588">
    <property type="entry name" value="Cobalamin_Transport"/>
</dbReference>
<accession>A0ABD1K7G9</accession>
<comment type="caution">
    <text evidence="1">The sequence shown here is derived from an EMBL/GenBank/DDBJ whole genome shotgun (WGS) entry which is preliminary data.</text>
</comment>
<name>A0ABD1K7G9_9TELE</name>
<dbReference type="AlphaFoldDB" id="A0ABD1K7G9"/>
<sequence length="136" mass="14671">MNTINNQPSLMYNATARTGGSLLGAMRRLNQTNNFTFSGQNDVDFGFFVESVNSKAGNLSDRTFWQILSDNNGTLTPTPVGVTCYVPRADEHIVFNFTRFAAGESTNAAAPGPWGPPAVLRTLTASLLVPTVLLML</sequence>
<dbReference type="PANTHER" id="PTHR10559:SF18">
    <property type="entry name" value="TRANSCOBALAMIN II"/>
    <property type="match status" value="1"/>
</dbReference>
<dbReference type="EMBL" id="JBHFQA010000008">
    <property type="protein sequence ID" value="KAL2094981.1"/>
    <property type="molecule type" value="Genomic_DNA"/>
</dbReference>
<dbReference type="PANTHER" id="PTHR10559">
    <property type="entry name" value="TRANSCOBALAMIN-1/GASTRIC INTRINSIC FACTOR"/>
    <property type="match status" value="1"/>
</dbReference>
<reference evidence="1 2" key="1">
    <citation type="submission" date="2024-09" db="EMBL/GenBank/DDBJ databases">
        <title>A chromosome-level genome assembly of Gray's grenadier anchovy, Coilia grayii.</title>
        <authorList>
            <person name="Fu Z."/>
        </authorList>
    </citation>
    <scope>NUCLEOTIDE SEQUENCE [LARGE SCALE GENOMIC DNA]</scope>
    <source>
        <strain evidence="1">G4</strain>
        <tissue evidence="1">Muscle</tissue>
    </source>
</reference>
<gene>
    <name evidence="1" type="ORF">ACEWY4_009700</name>
</gene>
<evidence type="ECO:0000313" key="1">
    <source>
        <dbReference type="EMBL" id="KAL2094981.1"/>
    </source>
</evidence>
<evidence type="ECO:0000313" key="2">
    <source>
        <dbReference type="Proteomes" id="UP001591681"/>
    </source>
</evidence>
<organism evidence="1 2">
    <name type="scientific">Coilia grayii</name>
    <name type="common">Gray's grenadier anchovy</name>
    <dbReference type="NCBI Taxonomy" id="363190"/>
    <lineage>
        <taxon>Eukaryota</taxon>
        <taxon>Metazoa</taxon>
        <taxon>Chordata</taxon>
        <taxon>Craniata</taxon>
        <taxon>Vertebrata</taxon>
        <taxon>Euteleostomi</taxon>
        <taxon>Actinopterygii</taxon>
        <taxon>Neopterygii</taxon>
        <taxon>Teleostei</taxon>
        <taxon>Clupei</taxon>
        <taxon>Clupeiformes</taxon>
        <taxon>Clupeoidei</taxon>
        <taxon>Engraulidae</taxon>
        <taxon>Coilinae</taxon>
        <taxon>Coilia</taxon>
    </lineage>
</organism>
<evidence type="ECO:0008006" key="3">
    <source>
        <dbReference type="Google" id="ProtNLM"/>
    </source>
</evidence>
<proteinExistence type="predicted"/>
<keyword evidence="2" id="KW-1185">Reference proteome</keyword>